<evidence type="ECO:0000256" key="1">
    <source>
        <dbReference type="ARBA" id="ARBA00002663"/>
    </source>
</evidence>
<evidence type="ECO:0000256" key="8">
    <source>
        <dbReference type="NCBIfam" id="TIGR00188"/>
    </source>
</evidence>
<organism evidence="9 10">
    <name type="scientific">Salirhabdus euzebyi</name>
    <dbReference type="NCBI Taxonomy" id="394506"/>
    <lineage>
        <taxon>Bacteria</taxon>
        <taxon>Bacillati</taxon>
        <taxon>Bacillota</taxon>
        <taxon>Bacilli</taxon>
        <taxon>Bacillales</taxon>
        <taxon>Bacillaceae</taxon>
        <taxon>Salirhabdus</taxon>
    </lineage>
</organism>
<dbReference type="InterPro" id="IPR020539">
    <property type="entry name" value="RNase_P_CS"/>
</dbReference>
<dbReference type="PANTHER" id="PTHR33992:SF1">
    <property type="entry name" value="RIBONUCLEASE P PROTEIN COMPONENT"/>
    <property type="match status" value="1"/>
</dbReference>
<name>A0A841Q7X5_9BACI</name>
<dbReference type="SUPFAM" id="SSF54211">
    <property type="entry name" value="Ribosomal protein S5 domain 2-like"/>
    <property type="match status" value="1"/>
</dbReference>
<dbReference type="PROSITE" id="PS00648">
    <property type="entry name" value="RIBONUCLEASE_P"/>
    <property type="match status" value="1"/>
</dbReference>
<evidence type="ECO:0000256" key="3">
    <source>
        <dbReference type="ARBA" id="ARBA00022722"/>
    </source>
</evidence>
<dbReference type="FunFam" id="3.30.230.10:FF:000021">
    <property type="entry name" value="Ribonuclease P protein component"/>
    <property type="match status" value="1"/>
</dbReference>
<keyword evidence="3 7" id="KW-0540">Nuclease</keyword>
<dbReference type="HAMAP" id="MF_00227">
    <property type="entry name" value="RNase_P"/>
    <property type="match status" value="1"/>
</dbReference>
<proteinExistence type="inferred from homology"/>
<dbReference type="InterPro" id="IPR014721">
    <property type="entry name" value="Ribsml_uS5_D2-typ_fold_subgr"/>
</dbReference>
<keyword evidence="4 7" id="KW-0255">Endonuclease</keyword>
<sequence length="121" mass="14256">MMKKSYRIKKNEEFQLVFQKGSSFANRQFVLYYMEKAGQAHFRIGLSVGKRIGNAVVRNRVKRLLRQAFLELHEEIKHEYDLVVIARVPAKDLDFPDVKKSLNHLLRKTKLIKPIKKDTKS</sequence>
<comment type="catalytic activity">
    <reaction evidence="7">
        <text>Endonucleolytic cleavage of RNA, removing 5'-extranucleotides from tRNA precursor.</text>
        <dbReference type="EC" id="3.1.26.5"/>
    </reaction>
</comment>
<dbReference type="GO" id="GO:0001682">
    <property type="term" value="P:tRNA 5'-leader removal"/>
    <property type="evidence" value="ECO:0007669"/>
    <property type="project" value="UniProtKB-UniRule"/>
</dbReference>
<keyword evidence="2 7" id="KW-0819">tRNA processing</keyword>
<dbReference type="Pfam" id="PF00825">
    <property type="entry name" value="Ribonuclease_P"/>
    <property type="match status" value="1"/>
</dbReference>
<comment type="caution">
    <text evidence="9">The sequence shown here is derived from an EMBL/GenBank/DDBJ whole genome shotgun (WGS) entry which is preliminary data.</text>
</comment>
<dbReference type="Proteomes" id="UP000581688">
    <property type="component" value="Unassembled WGS sequence"/>
</dbReference>
<evidence type="ECO:0000256" key="4">
    <source>
        <dbReference type="ARBA" id="ARBA00022759"/>
    </source>
</evidence>
<dbReference type="Gene3D" id="3.30.230.10">
    <property type="match status" value="1"/>
</dbReference>
<dbReference type="GO" id="GO:0004526">
    <property type="term" value="F:ribonuclease P activity"/>
    <property type="evidence" value="ECO:0007669"/>
    <property type="project" value="UniProtKB-UniRule"/>
</dbReference>
<evidence type="ECO:0000256" key="2">
    <source>
        <dbReference type="ARBA" id="ARBA00022694"/>
    </source>
</evidence>
<evidence type="ECO:0000313" key="10">
    <source>
        <dbReference type="Proteomes" id="UP000581688"/>
    </source>
</evidence>
<keyword evidence="6 7" id="KW-0694">RNA-binding</keyword>
<dbReference type="AlphaFoldDB" id="A0A841Q7X5"/>
<protein>
    <recommendedName>
        <fullName evidence="7 8">Ribonuclease P protein component</fullName>
        <shortName evidence="7">RNase P protein</shortName>
        <shortName evidence="7">RNaseP protein</shortName>
        <ecNumber evidence="7 8">3.1.26.5</ecNumber>
    </recommendedName>
    <alternativeName>
        <fullName evidence="7">Protein C5</fullName>
    </alternativeName>
</protein>
<evidence type="ECO:0000256" key="5">
    <source>
        <dbReference type="ARBA" id="ARBA00022801"/>
    </source>
</evidence>
<dbReference type="GO" id="GO:0000049">
    <property type="term" value="F:tRNA binding"/>
    <property type="evidence" value="ECO:0007669"/>
    <property type="project" value="UniProtKB-UniRule"/>
</dbReference>
<evidence type="ECO:0000256" key="6">
    <source>
        <dbReference type="ARBA" id="ARBA00022884"/>
    </source>
</evidence>
<reference evidence="9 10" key="1">
    <citation type="submission" date="2020-08" db="EMBL/GenBank/DDBJ databases">
        <title>Genomic Encyclopedia of Type Strains, Phase IV (KMG-IV): sequencing the most valuable type-strain genomes for metagenomic binning, comparative biology and taxonomic classification.</title>
        <authorList>
            <person name="Goeker M."/>
        </authorList>
    </citation>
    <scope>NUCLEOTIDE SEQUENCE [LARGE SCALE GENOMIC DNA]</scope>
    <source>
        <strain evidence="9 10">DSM 19612</strain>
    </source>
</reference>
<dbReference type="NCBIfam" id="TIGR00188">
    <property type="entry name" value="rnpA"/>
    <property type="match status" value="1"/>
</dbReference>
<dbReference type="EC" id="3.1.26.5" evidence="7 8"/>
<dbReference type="EMBL" id="JACHGH010000009">
    <property type="protein sequence ID" value="MBB6454424.1"/>
    <property type="molecule type" value="Genomic_DNA"/>
</dbReference>
<evidence type="ECO:0000256" key="7">
    <source>
        <dbReference type="HAMAP-Rule" id="MF_00227"/>
    </source>
</evidence>
<dbReference type="PANTHER" id="PTHR33992">
    <property type="entry name" value="RIBONUCLEASE P PROTEIN COMPONENT"/>
    <property type="match status" value="1"/>
</dbReference>
<dbReference type="InterPro" id="IPR020568">
    <property type="entry name" value="Ribosomal_Su5_D2-typ_SF"/>
</dbReference>
<comment type="subunit">
    <text evidence="7">Consists of a catalytic RNA component (M1 or rnpB) and a protein subunit.</text>
</comment>
<dbReference type="InterPro" id="IPR000100">
    <property type="entry name" value="RNase_P"/>
</dbReference>
<comment type="similarity">
    <text evidence="7">Belongs to the RnpA family.</text>
</comment>
<keyword evidence="5 7" id="KW-0378">Hydrolase</keyword>
<dbReference type="GO" id="GO:0030677">
    <property type="term" value="C:ribonuclease P complex"/>
    <property type="evidence" value="ECO:0007669"/>
    <property type="project" value="TreeGrafter"/>
</dbReference>
<gene>
    <name evidence="7" type="primary">rnpA</name>
    <name evidence="9" type="ORF">HNQ94_002906</name>
</gene>
<keyword evidence="10" id="KW-1185">Reference proteome</keyword>
<comment type="function">
    <text evidence="1 7">RNaseP catalyzes the removal of the 5'-leader sequence from pre-tRNA to produce the mature 5'-terminus. It can also cleave other RNA substrates such as 4.5S RNA. The protein component plays an auxiliary but essential role in vivo by binding to the 5'-leader sequence and broadening the substrate specificity of the ribozyme.</text>
</comment>
<dbReference type="GO" id="GO:0042781">
    <property type="term" value="F:3'-tRNA processing endoribonuclease activity"/>
    <property type="evidence" value="ECO:0007669"/>
    <property type="project" value="TreeGrafter"/>
</dbReference>
<evidence type="ECO:0000313" key="9">
    <source>
        <dbReference type="EMBL" id="MBB6454424.1"/>
    </source>
</evidence>
<accession>A0A841Q7X5</accession>